<keyword evidence="1" id="KW-0479">Metal-binding</keyword>
<dbReference type="GO" id="GO:0000900">
    <property type="term" value="F:mRNA regulatory element binding translation repressor activity"/>
    <property type="evidence" value="ECO:0007669"/>
    <property type="project" value="TreeGrafter"/>
</dbReference>
<keyword evidence="5" id="KW-1185">Reference proteome</keyword>
<dbReference type="PROSITE" id="PS50119">
    <property type="entry name" value="ZF_BBOX"/>
    <property type="match status" value="1"/>
</dbReference>
<dbReference type="CDD" id="cd19757">
    <property type="entry name" value="Bbox1"/>
    <property type="match status" value="1"/>
</dbReference>
<dbReference type="GO" id="GO:0003730">
    <property type="term" value="F:mRNA 3'-UTR binding"/>
    <property type="evidence" value="ECO:0007669"/>
    <property type="project" value="InterPro"/>
</dbReference>
<protein>
    <submittedName>
        <fullName evidence="6">RRM domain-containing protein</fullName>
    </submittedName>
</protein>
<dbReference type="GO" id="GO:0043005">
    <property type="term" value="C:neuron projection"/>
    <property type="evidence" value="ECO:0007669"/>
    <property type="project" value="TreeGrafter"/>
</dbReference>
<dbReference type="Proteomes" id="UP000887577">
    <property type="component" value="Unplaced"/>
</dbReference>
<keyword evidence="1" id="KW-0862">Zinc</keyword>
<dbReference type="GO" id="GO:0008270">
    <property type="term" value="F:zinc ion binding"/>
    <property type="evidence" value="ECO:0007669"/>
    <property type="project" value="UniProtKB-KW"/>
</dbReference>
<dbReference type="SUPFAM" id="SSF54928">
    <property type="entry name" value="RNA-binding domain, RBD"/>
    <property type="match status" value="2"/>
</dbReference>
<dbReference type="Pfam" id="PF00076">
    <property type="entry name" value="RRM_1"/>
    <property type="match status" value="1"/>
</dbReference>
<evidence type="ECO:0000313" key="5">
    <source>
        <dbReference type="Proteomes" id="UP000887577"/>
    </source>
</evidence>
<evidence type="ECO:0000256" key="1">
    <source>
        <dbReference type="PROSITE-ProRule" id="PRU00024"/>
    </source>
</evidence>
<dbReference type="InterPro" id="IPR034819">
    <property type="entry name" value="CPEB"/>
</dbReference>
<dbReference type="InterPro" id="IPR000504">
    <property type="entry name" value="RRM_dom"/>
</dbReference>
<reference evidence="6" key="1">
    <citation type="submission" date="2022-11" db="UniProtKB">
        <authorList>
            <consortium name="WormBaseParasite"/>
        </authorList>
    </citation>
    <scope>IDENTIFICATION</scope>
</reference>
<keyword evidence="1" id="KW-0863">Zinc-finger</keyword>
<organism evidence="5 6">
    <name type="scientific">Panagrolaimus superbus</name>
    <dbReference type="NCBI Taxonomy" id="310955"/>
    <lineage>
        <taxon>Eukaryota</taxon>
        <taxon>Metazoa</taxon>
        <taxon>Ecdysozoa</taxon>
        <taxon>Nematoda</taxon>
        <taxon>Chromadorea</taxon>
        <taxon>Rhabditida</taxon>
        <taxon>Tylenchina</taxon>
        <taxon>Panagrolaimomorpha</taxon>
        <taxon>Panagrolaimoidea</taxon>
        <taxon>Panagrolaimidae</taxon>
        <taxon>Panagrolaimus</taxon>
    </lineage>
</organism>
<dbReference type="GO" id="GO:2000766">
    <property type="term" value="P:negative regulation of cytoplasmic translation"/>
    <property type="evidence" value="ECO:0007669"/>
    <property type="project" value="TreeGrafter"/>
</dbReference>
<dbReference type="CDD" id="cd00590">
    <property type="entry name" value="RRM_SF"/>
    <property type="match status" value="1"/>
</dbReference>
<dbReference type="PANTHER" id="PTHR12566:SF6">
    <property type="entry name" value="FOG-1 PROTEIN"/>
    <property type="match status" value="1"/>
</dbReference>
<keyword evidence="2" id="KW-0694">RNA-binding</keyword>
<accession>A0A914Y3J2</accession>
<dbReference type="AlphaFoldDB" id="A0A914Y3J2"/>
<dbReference type="PANTHER" id="PTHR12566">
    <property type="entry name" value="CYTOPLASMIC POLYADENYLATION ELEMENT BINDING PROTEIN CPEB"/>
    <property type="match status" value="1"/>
</dbReference>
<evidence type="ECO:0000259" key="4">
    <source>
        <dbReference type="PROSITE" id="PS50119"/>
    </source>
</evidence>
<dbReference type="Gene3D" id="3.30.70.330">
    <property type="match status" value="2"/>
</dbReference>
<dbReference type="PROSITE" id="PS50102">
    <property type="entry name" value="RRM"/>
    <property type="match status" value="1"/>
</dbReference>
<feature type="domain" description="B box-type" evidence="4">
    <location>
        <begin position="238"/>
        <end position="281"/>
    </location>
</feature>
<dbReference type="GO" id="GO:0045202">
    <property type="term" value="C:synapse"/>
    <property type="evidence" value="ECO:0007669"/>
    <property type="project" value="TreeGrafter"/>
</dbReference>
<name>A0A914Y3J2_9BILA</name>
<proteinExistence type="predicted"/>
<sequence>MWSQSHPLLTPYLFDTTTPQKSPFSYFCDTSSTCSSETSCSDLSSSSSTSLYSLKVFIGGLPKGATKVQVLLNCQKYGVSDVEMQGHATGYCFVIFKSQACCQKFMRDCVTGSDDRFFYPFVQDVFCSKRNMVEVKPFKLVDARYGLSVGKATNAQTIFVGGLPRDTTAEQLAMKLEAKFGVVDEVAIDLDSSTMYPRGTAMVVFRKKSCAHRAIAAQTFAIRKLNQYRLIELKPFLEVDKQCSVCRLFCPAVFCASCSKVMCSSCFDANHIDSNHVKISRGTFYTLRR</sequence>
<evidence type="ECO:0000259" key="3">
    <source>
        <dbReference type="PROSITE" id="PS50102"/>
    </source>
</evidence>
<dbReference type="InterPro" id="IPR000315">
    <property type="entry name" value="Znf_B-box"/>
</dbReference>
<dbReference type="WBParaSite" id="PSU_v2.g13800.t1">
    <property type="protein sequence ID" value="PSU_v2.g13800.t1"/>
    <property type="gene ID" value="PSU_v2.g13800"/>
</dbReference>
<evidence type="ECO:0000256" key="2">
    <source>
        <dbReference type="PROSITE-ProRule" id="PRU00176"/>
    </source>
</evidence>
<dbReference type="GO" id="GO:0043022">
    <property type="term" value="F:ribosome binding"/>
    <property type="evidence" value="ECO:0007669"/>
    <property type="project" value="TreeGrafter"/>
</dbReference>
<dbReference type="InterPro" id="IPR012677">
    <property type="entry name" value="Nucleotide-bd_a/b_plait_sf"/>
</dbReference>
<evidence type="ECO:0000313" key="6">
    <source>
        <dbReference type="WBParaSite" id="PSU_v2.g13800.t1"/>
    </source>
</evidence>
<feature type="domain" description="RRM" evidence="3">
    <location>
        <begin position="156"/>
        <end position="244"/>
    </location>
</feature>
<dbReference type="GO" id="GO:0005737">
    <property type="term" value="C:cytoplasm"/>
    <property type="evidence" value="ECO:0007669"/>
    <property type="project" value="TreeGrafter"/>
</dbReference>
<dbReference type="SMART" id="SM00360">
    <property type="entry name" value="RRM"/>
    <property type="match status" value="2"/>
</dbReference>
<dbReference type="InterPro" id="IPR035979">
    <property type="entry name" value="RBD_domain_sf"/>
</dbReference>
<dbReference type="GO" id="GO:0005634">
    <property type="term" value="C:nucleus"/>
    <property type="evidence" value="ECO:0007669"/>
    <property type="project" value="TreeGrafter"/>
</dbReference>
<dbReference type="GO" id="GO:0008135">
    <property type="term" value="F:translation factor activity, RNA binding"/>
    <property type="evidence" value="ECO:0007669"/>
    <property type="project" value="TreeGrafter"/>
</dbReference>